<dbReference type="Gene3D" id="3.40.50.300">
    <property type="entry name" value="P-loop containing nucleotide triphosphate hydrolases"/>
    <property type="match status" value="1"/>
</dbReference>
<dbReference type="Gene3D" id="2.40.50.140">
    <property type="entry name" value="Nucleic acid-binding proteins"/>
    <property type="match status" value="1"/>
</dbReference>
<keyword evidence="2" id="KW-0813">Transport</keyword>
<feature type="domain" description="ABC transporter" evidence="5">
    <location>
        <begin position="4"/>
        <end position="235"/>
    </location>
</feature>
<keyword evidence="3" id="KW-0547">Nucleotide-binding</keyword>
<dbReference type="SMART" id="SM00382">
    <property type="entry name" value="AAA"/>
    <property type="match status" value="1"/>
</dbReference>
<comment type="caution">
    <text evidence="6">The sequence shown here is derived from an EMBL/GenBank/DDBJ whole genome shotgun (WGS) entry which is preliminary data.</text>
</comment>
<dbReference type="OrthoDB" id="9802264at2"/>
<dbReference type="GO" id="GO:0055052">
    <property type="term" value="C:ATP-binding cassette (ABC) transporter complex, substrate-binding subunit-containing"/>
    <property type="evidence" value="ECO:0007669"/>
    <property type="project" value="TreeGrafter"/>
</dbReference>
<dbReference type="PANTHER" id="PTHR43875:SF3">
    <property type="entry name" value="MALTOSE_MALTODEXTRIN IMPORT ATP-BINDING PROTEIN MALK"/>
    <property type="match status" value="1"/>
</dbReference>
<evidence type="ECO:0000259" key="5">
    <source>
        <dbReference type="PROSITE" id="PS50893"/>
    </source>
</evidence>
<evidence type="ECO:0000256" key="4">
    <source>
        <dbReference type="ARBA" id="ARBA00022840"/>
    </source>
</evidence>
<dbReference type="GO" id="GO:0015423">
    <property type="term" value="F:ABC-type maltose transporter activity"/>
    <property type="evidence" value="ECO:0007669"/>
    <property type="project" value="TreeGrafter"/>
</dbReference>
<dbReference type="NCBIfam" id="NF008653">
    <property type="entry name" value="PRK11650.1"/>
    <property type="match status" value="1"/>
</dbReference>
<comment type="similarity">
    <text evidence="1">Belongs to the ABC transporter superfamily.</text>
</comment>
<dbReference type="PANTHER" id="PTHR43875">
    <property type="entry name" value="MALTODEXTRIN IMPORT ATP-BINDING PROTEIN MSMX"/>
    <property type="match status" value="1"/>
</dbReference>
<dbReference type="AlphaFoldDB" id="A0A3M0MIN0"/>
<dbReference type="PROSITE" id="PS00211">
    <property type="entry name" value="ABC_TRANSPORTER_1"/>
    <property type="match status" value="1"/>
</dbReference>
<evidence type="ECO:0000256" key="1">
    <source>
        <dbReference type="ARBA" id="ARBA00005417"/>
    </source>
</evidence>
<dbReference type="InterPro" id="IPR015855">
    <property type="entry name" value="ABC_transpr_MalK-like"/>
</dbReference>
<dbReference type="SUPFAM" id="SSF50331">
    <property type="entry name" value="MOP-like"/>
    <property type="match status" value="1"/>
</dbReference>
<evidence type="ECO:0000313" key="6">
    <source>
        <dbReference type="EMBL" id="RMC37449.1"/>
    </source>
</evidence>
<dbReference type="InterPro" id="IPR013611">
    <property type="entry name" value="Transp-assoc_OB_typ2"/>
</dbReference>
<protein>
    <submittedName>
        <fullName evidence="6">sn-glycerol-3-phosphate ABC transporter ATP-binding protein UgpC</fullName>
    </submittedName>
</protein>
<dbReference type="GO" id="GO:1990060">
    <property type="term" value="C:maltose transport complex"/>
    <property type="evidence" value="ECO:0007669"/>
    <property type="project" value="TreeGrafter"/>
</dbReference>
<dbReference type="InterPro" id="IPR047641">
    <property type="entry name" value="ABC_transpr_MalK/UgpC-like"/>
</dbReference>
<dbReference type="RefSeq" id="WP_122110538.1">
    <property type="nucleotide sequence ID" value="NZ_QOKZ01000001.1"/>
</dbReference>
<reference evidence="6 7" key="1">
    <citation type="submission" date="2018-07" db="EMBL/GenBank/DDBJ databases">
        <authorList>
            <person name="Zhang Y."/>
            <person name="Wang L."/>
            <person name="Ma S."/>
        </authorList>
    </citation>
    <scope>NUCLEOTIDE SEQUENCE [LARGE SCALE GENOMIC DNA]</scope>
    <source>
        <strain evidence="6 7">4-2</strain>
    </source>
</reference>
<dbReference type="Pfam" id="PF08402">
    <property type="entry name" value="TOBE_2"/>
    <property type="match status" value="1"/>
</dbReference>
<dbReference type="InterPro" id="IPR003439">
    <property type="entry name" value="ABC_transporter-like_ATP-bd"/>
</dbReference>
<evidence type="ECO:0000256" key="2">
    <source>
        <dbReference type="ARBA" id="ARBA00022448"/>
    </source>
</evidence>
<dbReference type="InterPro" id="IPR027417">
    <property type="entry name" value="P-loop_NTPase"/>
</dbReference>
<dbReference type="GO" id="GO:0005524">
    <property type="term" value="F:ATP binding"/>
    <property type="evidence" value="ECO:0007669"/>
    <property type="project" value="UniProtKB-KW"/>
</dbReference>
<dbReference type="GO" id="GO:0016887">
    <property type="term" value="F:ATP hydrolysis activity"/>
    <property type="evidence" value="ECO:0007669"/>
    <property type="project" value="InterPro"/>
</dbReference>
<dbReference type="InterPro" id="IPR012340">
    <property type="entry name" value="NA-bd_OB-fold"/>
</dbReference>
<dbReference type="FunFam" id="3.40.50.300:FF:000042">
    <property type="entry name" value="Maltose/maltodextrin ABC transporter, ATP-binding protein"/>
    <property type="match status" value="1"/>
</dbReference>
<dbReference type="Gene3D" id="2.40.50.100">
    <property type="match status" value="1"/>
</dbReference>
<dbReference type="Pfam" id="PF00005">
    <property type="entry name" value="ABC_tran"/>
    <property type="match status" value="1"/>
</dbReference>
<keyword evidence="7" id="KW-1185">Reference proteome</keyword>
<dbReference type="InterPro" id="IPR017871">
    <property type="entry name" value="ABC_transporter-like_CS"/>
</dbReference>
<dbReference type="Proteomes" id="UP000273516">
    <property type="component" value="Unassembled WGS sequence"/>
</dbReference>
<evidence type="ECO:0000313" key="7">
    <source>
        <dbReference type="Proteomes" id="UP000273516"/>
    </source>
</evidence>
<organism evidence="6 7">
    <name type="scientific">Paracoccus alkanivorans</name>
    <dbReference type="NCBI Taxonomy" id="2116655"/>
    <lineage>
        <taxon>Bacteria</taxon>
        <taxon>Pseudomonadati</taxon>
        <taxon>Pseudomonadota</taxon>
        <taxon>Alphaproteobacteria</taxon>
        <taxon>Rhodobacterales</taxon>
        <taxon>Paracoccaceae</taxon>
        <taxon>Paracoccus</taxon>
    </lineage>
</organism>
<gene>
    <name evidence="6" type="ORF">C9E81_01470</name>
</gene>
<dbReference type="CDD" id="cd03301">
    <property type="entry name" value="ABC_MalK_N"/>
    <property type="match status" value="1"/>
</dbReference>
<evidence type="ECO:0000256" key="3">
    <source>
        <dbReference type="ARBA" id="ARBA00022741"/>
    </source>
</evidence>
<dbReference type="InterPro" id="IPR003593">
    <property type="entry name" value="AAA+_ATPase"/>
</dbReference>
<dbReference type="PROSITE" id="PS50893">
    <property type="entry name" value="ABC_TRANSPORTER_2"/>
    <property type="match status" value="1"/>
</dbReference>
<sequence length="367" mass="40267">MAELTIRQVRKSYGAMEVLHGIDLDIEKGEFMVFVGPSGCGKSTLLRSIAGLEDITSGELRIEGQLMNHVPPSKRGIAMVFQSYALYPHMTVRDNMAFGMKIAGMKKPEIEQRIRHAADILQLGAYLDRHPKALSGGQRQRVAIGRAIVRDPRVFLFDEPLSNLDAALRVATRIEIAKLKQAMPDTTMIYVTHDQVEAMTLADRIVVLKDGYVEQVGAPKELYRCPRNMFVAQFIGSPAMNIIEGRIVHNGGDHVTVEHAAKGTAEIALHMEEEVIGRSVRMGVRPEDLSLADDGPHIFSGTIDHIEHLGEVQLVHLDVGLSNQAVIAKLAGLLDLARGDQIRLRTAATSLHLFDDQGERLNGPAGG</sequence>
<dbReference type="EMBL" id="QOKZ01000001">
    <property type="protein sequence ID" value="RMC37449.1"/>
    <property type="molecule type" value="Genomic_DNA"/>
</dbReference>
<accession>A0A3M0MIN0</accession>
<dbReference type="SUPFAM" id="SSF52540">
    <property type="entry name" value="P-loop containing nucleoside triphosphate hydrolases"/>
    <property type="match status" value="1"/>
</dbReference>
<dbReference type="InterPro" id="IPR008995">
    <property type="entry name" value="Mo/tungstate-bd_C_term_dom"/>
</dbReference>
<name>A0A3M0MIN0_9RHOB</name>
<keyword evidence="4 6" id="KW-0067">ATP-binding</keyword>
<proteinExistence type="inferred from homology"/>